<dbReference type="GO" id="GO:0033214">
    <property type="term" value="P:siderophore-iron import into cell"/>
    <property type="evidence" value="ECO:0007669"/>
    <property type="project" value="TreeGrafter"/>
</dbReference>
<keyword evidence="4" id="KW-1003">Cell membrane</keyword>
<evidence type="ECO:0000256" key="6">
    <source>
        <dbReference type="ARBA" id="ARBA00022989"/>
    </source>
</evidence>
<dbReference type="HOGENOM" id="CLU_050494_0_0_9"/>
<gene>
    <name evidence="9" type="primary">fatC</name>
    <name evidence="9" type="ordered locus">stu1027</name>
</gene>
<evidence type="ECO:0000256" key="8">
    <source>
        <dbReference type="SAM" id="Phobius"/>
    </source>
</evidence>
<dbReference type="SUPFAM" id="SSF81345">
    <property type="entry name" value="ABC transporter involved in vitamin B12 uptake, BtuC"/>
    <property type="match status" value="1"/>
</dbReference>
<dbReference type="AlphaFoldDB" id="Q5M4D5"/>
<reference evidence="9 10" key="1">
    <citation type="journal article" date="2004" name="Nat. Biotechnol.">
        <title>Complete sequence and comparative genome analysis of the dairy bacterium Streptococcus thermophilus.</title>
        <authorList>
            <person name="Bolotin A."/>
            <person name="Quinquis B."/>
            <person name="Renault P."/>
            <person name="Sorokin A."/>
            <person name="Ehrlich S.D."/>
            <person name="Kulakauskas S."/>
            <person name="Lapidus A."/>
            <person name="Goltsman E."/>
            <person name="Mazur M."/>
            <person name="Pusch G.D."/>
            <person name="Fonstein M."/>
            <person name="Overbeek R."/>
            <person name="Kyprides N."/>
            <person name="Purnelle B."/>
            <person name="Prozzi D."/>
            <person name="Ngui K."/>
            <person name="Masuy D."/>
            <person name="Hancy F."/>
            <person name="Burteau S."/>
            <person name="Boutry M."/>
            <person name="Delcour J."/>
            <person name="Goffeau A."/>
            <person name="Hols P."/>
        </authorList>
    </citation>
    <scope>NUCLEOTIDE SEQUENCE [LARGE SCALE GENOMIC DNA]</scope>
    <source>
        <strain evidence="10">ATCC BAA-250 / LMG 18311</strain>
    </source>
</reference>
<evidence type="ECO:0000256" key="5">
    <source>
        <dbReference type="ARBA" id="ARBA00022692"/>
    </source>
</evidence>
<dbReference type="InterPro" id="IPR000522">
    <property type="entry name" value="ABC_transptr_permease_BtuC"/>
</dbReference>
<keyword evidence="3" id="KW-0813">Transport</keyword>
<dbReference type="eggNOG" id="COG4605">
    <property type="taxonomic scope" value="Bacteria"/>
</dbReference>
<evidence type="ECO:0000256" key="1">
    <source>
        <dbReference type="ARBA" id="ARBA00004651"/>
    </source>
</evidence>
<dbReference type="STRING" id="264199.stu1027"/>
<dbReference type="EMBL" id="CP000023">
    <property type="protein sequence ID" value="AAV60685.1"/>
    <property type="molecule type" value="Genomic_DNA"/>
</dbReference>
<proteinExistence type="inferred from homology"/>
<evidence type="ECO:0000313" key="10">
    <source>
        <dbReference type="Proteomes" id="UP000001170"/>
    </source>
</evidence>
<dbReference type="PROSITE" id="PS51257">
    <property type="entry name" value="PROKAR_LIPOPROTEIN"/>
    <property type="match status" value="1"/>
</dbReference>
<name>Q5M4D5_STRT2</name>
<keyword evidence="5 8" id="KW-0812">Transmembrane</keyword>
<feature type="transmembrane region" description="Helical" evidence="8">
    <location>
        <begin position="235"/>
        <end position="261"/>
    </location>
</feature>
<dbReference type="Pfam" id="PF01032">
    <property type="entry name" value="FecCD"/>
    <property type="match status" value="1"/>
</dbReference>
<evidence type="ECO:0000256" key="4">
    <source>
        <dbReference type="ARBA" id="ARBA00022475"/>
    </source>
</evidence>
<dbReference type="InterPro" id="IPR037294">
    <property type="entry name" value="ABC_BtuC-like"/>
</dbReference>
<dbReference type="Gene3D" id="1.10.3470.10">
    <property type="entry name" value="ABC transporter involved in vitamin B12 uptake, BtuC"/>
    <property type="match status" value="1"/>
</dbReference>
<feature type="transmembrane region" description="Helical" evidence="8">
    <location>
        <begin position="83"/>
        <end position="103"/>
    </location>
</feature>
<keyword evidence="10" id="KW-1185">Reference proteome</keyword>
<dbReference type="PANTHER" id="PTHR30472">
    <property type="entry name" value="FERRIC ENTEROBACTIN TRANSPORT SYSTEM PERMEASE PROTEIN"/>
    <property type="match status" value="1"/>
</dbReference>
<feature type="transmembrane region" description="Helical" evidence="8">
    <location>
        <begin position="303"/>
        <end position="322"/>
    </location>
</feature>
<comment type="similarity">
    <text evidence="2">Belongs to the binding-protein-dependent transport system permease family. FecCD subfamily.</text>
</comment>
<organism evidence="9 10">
    <name type="scientific">Streptococcus thermophilus (strain ATCC BAA-250 / LMG 18311)</name>
    <dbReference type="NCBI Taxonomy" id="264199"/>
    <lineage>
        <taxon>Bacteria</taxon>
        <taxon>Bacillati</taxon>
        <taxon>Bacillota</taxon>
        <taxon>Bacilli</taxon>
        <taxon>Lactobacillales</taxon>
        <taxon>Streptococcaceae</taxon>
        <taxon>Streptococcus</taxon>
    </lineage>
</organism>
<protein>
    <submittedName>
        <fullName evidence="9">Iron compound ABC uptake transporter membrane-spanning protein</fullName>
    </submittedName>
</protein>
<feature type="transmembrane region" description="Helical" evidence="8">
    <location>
        <begin position="115"/>
        <end position="131"/>
    </location>
</feature>
<dbReference type="Proteomes" id="UP000001170">
    <property type="component" value="Chromosome"/>
</dbReference>
<evidence type="ECO:0000256" key="2">
    <source>
        <dbReference type="ARBA" id="ARBA00007935"/>
    </source>
</evidence>
<sequence length="328" mass="37472">MERKRCMTMIKRSTLILLLILACLGFLATSYYLFPTASVPNSYILNLRVKKLLVYLLVALISSFTTVSFQAVTGNRFLTPSVLGLESFYVLMQSLFLAIFWRWSQGVAPRSMTEFLIVMSLQCAFFLSLLPMIKKLLGKGIRLILLICMTLGTLFRSLSTFLQVVMDPNKYDKLQSKLFASLQNVNQEILYLAVGITFVLCSFLYRKGRVLDIFYLGKDNARLLGINVEKEQTQILWFVVILVATSTALVGPLSYLGFILANLTYQMVKDFRHQTLFIVGSLLGYVMLLVVQTLVERVFNFSISVRTMIELGGGLFFFYLLYKERRKL</sequence>
<evidence type="ECO:0000256" key="7">
    <source>
        <dbReference type="ARBA" id="ARBA00023136"/>
    </source>
</evidence>
<dbReference type="GO" id="GO:0022857">
    <property type="term" value="F:transmembrane transporter activity"/>
    <property type="evidence" value="ECO:0007669"/>
    <property type="project" value="InterPro"/>
</dbReference>
<keyword evidence="6 8" id="KW-1133">Transmembrane helix</keyword>
<dbReference type="KEGG" id="stl:stu1027"/>
<dbReference type="PANTHER" id="PTHR30472:SF19">
    <property type="entry name" value="PETROBACTIN IMPORT SYSTEM PERMEASE PROTEIN YCLO"/>
    <property type="match status" value="1"/>
</dbReference>
<keyword evidence="7 8" id="KW-0472">Membrane</keyword>
<feature type="transmembrane region" description="Helical" evidence="8">
    <location>
        <begin position="143"/>
        <end position="165"/>
    </location>
</feature>
<feature type="transmembrane region" description="Helical" evidence="8">
    <location>
        <begin position="273"/>
        <end position="291"/>
    </location>
</feature>
<comment type="subcellular location">
    <subcellularLocation>
        <location evidence="1">Cell membrane</location>
        <topology evidence="1">Multi-pass membrane protein</topology>
    </subcellularLocation>
</comment>
<feature type="transmembrane region" description="Helical" evidence="8">
    <location>
        <begin position="185"/>
        <end position="205"/>
    </location>
</feature>
<evidence type="ECO:0000256" key="3">
    <source>
        <dbReference type="ARBA" id="ARBA00022448"/>
    </source>
</evidence>
<accession>Q5M4D5</accession>
<evidence type="ECO:0000313" key="9">
    <source>
        <dbReference type="EMBL" id="AAV60685.1"/>
    </source>
</evidence>
<feature type="transmembrane region" description="Helical" evidence="8">
    <location>
        <begin position="52"/>
        <end position="71"/>
    </location>
</feature>
<dbReference type="GO" id="GO:0005886">
    <property type="term" value="C:plasma membrane"/>
    <property type="evidence" value="ECO:0007669"/>
    <property type="project" value="UniProtKB-SubCell"/>
</dbReference>